<protein>
    <submittedName>
        <fullName evidence="2">Uncharacterized protein</fullName>
    </submittedName>
</protein>
<dbReference type="Proteomes" id="UP000011885">
    <property type="component" value="Unassembled WGS sequence"/>
</dbReference>
<comment type="caution">
    <text evidence="2">The sequence shown here is derived from an EMBL/GenBank/DDBJ whole genome shotgun (WGS) entry which is preliminary data.</text>
</comment>
<dbReference type="EMBL" id="ANOH01000319">
    <property type="protein sequence ID" value="EMI53926.1"/>
    <property type="molecule type" value="Genomic_DNA"/>
</dbReference>
<sequence>MIAPIQNRPDVARHHAVAVEEDEQRPVRVLERFVEKQPVAALSAALVFGLTVGWLVKRKNW</sequence>
<keyword evidence="1" id="KW-0472">Membrane</keyword>
<name>M5U7S9_9BACT</name>
<accession>M5U7S9</accession>
<evidence type="ECO:0000313" key="2">
    <source>
        <dbReference type="EMBL" id="EMI53926.1"/>
    </source>
</evidence>
<organism evidence="2 3">
    <name type="scientific">Rhodopirellula sallentina SM41</name>
    <dbReference type="NCBI Taxonomy" id="1263870"/>
    <lineage>
        <taxon>Bacteria</taxon>
        <taxon>Pseudomonadati</taxon>
        <taxon>Planctomycetota</taxon>
        <taxon>Planctomycetia</taxon>
        <taxon>Pirellulales</taxon>
        <taxon>Pirellulaceae</taxon>
        <taxon>Rhodopirellula</taxon>
    </lineage>
</organism>
<reference evidence="2 3" key="1">
    <citation type="journal article" date="2013" name="Mar. Genomics">
        <title>Expression of sulfatases in Rhodopirellula baltica and the diversity of sulfatases in the genus Rhodopirellula.</title>
        <authorList>
            <person name="Wegner C.E."/>
            <person name="Richter-Heitmann T."/>
            <person name="Klindworth A."/>
            <person name="Klockow C."/>
            <person name="Richter M."/>
            <person name="Achstetter T."/>
            <person name="Glockner F.O."/>
            <person name="Harder J."/>
        </authorList>
    </citation>
    <scope>NUCLEOTIDE SEQUENCE [LARGE SCALE GENOMIC DNA]</scope>
    <source>
        <strain evidence="2 3">SM41</strain>
    </source>
</reference>
<evidence type="ECO:0000313" key="3">
    <source>
        <dbReference type="Proteomes" id="UP000011885"/>
    </source>
</evidence>
<dbReference type="AlphaFoldDB" id="M5U7S9"/>
<keyword evidence="1" id="KW-1133">Transmembrane helix</keyword>
<dbReference type="OrthoDB" id="285876at2"/>
<keyword evidence="3" id="KW-1185">Reference proteome</keyword>
<evidence type="ECO:0000256" key="1">
    <source>
        <dbReference type="SAM" id="Phobius"/>
    </source>
</evidence>
<proteinExistence type="predicted"/>
<feature type="transmembrane region" description="Helical" evidence="1">
    <location>
        <begin position="39"/>
        <end position="56"/>
    </location>
</feature>
<gene>
    <name evidence="2" type="ORF">RSSM_04673</name>
</gene>
<keyword evidence="1" id="KW-0812">Transmembrane</keyword>